<feature type="compositionally biased region" description="Basic and acidic residues" evidence="1">
    <location>
        <begin position="1"/>
        <end position="18"/>
    </location>
</feature>
<evidence type="ECO:0000313" key="2">
    <source>
        <dbReference type="EMBL" id="TWT41456.1"/>
    </source>
</evidence>
<dbReference type="AlphaFoldDB" id="A0A5C5VS46"/>
<protein>
    <submittedName>
        <fullName evidence="2">Uncharacterized protein</fullName>
    </submittedName>
</protein>
<proteinExistence type="predicted"/>
<dbReference type="EMBL" id="SIHI01000045">
    <property type="protein sequence ID" value="TWT41456.1"/>
    <property type="molecule type" value="Genomic_DNA"/>
</dbReference>
<name>A0A5C5VS46_9PLAN</name>
<accession>A0A5C5VS46</accession>
<evidence type="ECO:0000313" key="3">
    <source>
        <dbReference type="Proteomes" id="UP000317243"/>
    </source>
</evidence>
<feature type="region of interest" description="Disordered" evidence="1">
    <location>
        <begin position="1"/>
        <end position="27"/>
    </location>
</feature>
<gene>
    <name evidence="2" type="ORF">KOR42_48090</name>
</gene>
<organism evidence="2 3">
    <name type="scientific">Thalassoglobus neptunius</name>
    <dbReference type="NCBI Taxonomy" id="1938619"/>
    <lineage>
        <taxon>Bacteria</taxon>
        <taxon>Pseudomonadati</taxon>
        <taxon>Planctomycetota</taxon>
        <taxon>Planctomycetia</taxon>
        <taxon>Planctomycetales</taxon>
        <taxon>Planctomycetaceae</taxon>
        <taxon>Thalassoglobus</taxon>
    </lineage>
</organism>
<comment type="caution">
    <text evidence="2">The sequence shown here is derived from an EMBL/GenBank/DDBJ whole genome shotgun (WGS) entry which is preliminary data.</text>
</comment>
<sequence>MSDSEQKNTDPINREIDRIGGQVPARNTVSTLPGLELMKQLN</sequence>
<dbReference type="Proteomes" id="UP000317243">
    <property type="component" value="Unassembled WGS sequence"/>
</dbReference>
<evidence type="ECO:0000256" key="1">
    <source>
        <dbReference type="SAM" id="MobiDB-lite"/>
    </source>
</evidence>
<keyword evidence="3" id="KW-1185">Reference proteome</keyword>
<reference evidence="2 3" key="1">
    <citation type="submission" date="2019-02" db="EMBL/GenBank/DDBJ databases">
        <title>Deep-cultivation of Planctomycetes and their phenomic and genomic characterization uncovers novel biology.</title>
        <authorList>
            <person name="Wiegand S."/>
            <person name="Jogler M."/>
            <person name="Boedeker C."/>
            <person name="Pinto D."/>
            <person name="Vollmers J."/>
            <person name="Rivas-Marin E."/>
            <person name="Kohn T."/>
            <person name="Peeters S.H."/>
            <person name="Heuer A."/>
            <person name="Rast P."/>
            <person name="Oberbeckmann S."/>
            <person name="Bunk B."/>
            <person name="Jeske O."/>
            <person name="Meyerdierks A."/>
            <person name="Storesund J.E."/>
            <person name="Kallscheuer N."/>
            <person name="Luecker S."/>
            <person name="Lage O.M."/>
            <person name="Pohl T."/>
            <person name="Merkel B.J."/>
            <person name="Hornburger P."/>
            <person name="Mueller R.-W."/>
            <person name="Bruemmer F."/>
            <person name="Labrenz M."/>
            <person name="Spormann A.M."/>
            <person name="Op Den Camp H."/>
            <person name="Overmann J."/>
            <person name="Amann R."/>
            <person name="Jetten M.S.M."/>
            <person name="Mascher T."/>
            <person name="Medema M.H."/>
            <person name="Devos D.P."/>
            <person name="Kaster A.-K."/>
            <person name="Ovreas L."/>
            <person name="Rohde M."/>
            <person name="Galperin M.Y."/>
            <person name="Jogler C."/>
        </authorList>
    </citation>
    <scope>NUCLEOTIDE SEQUENCE [LARGE SCALE GENOMIC DNA]</scope>
    <source>
        <strain evidence="2 3">KOR42</strain>
    </source>
</reference>